<feature type="non-terminal residue" evidence="2">
    <location>
        <position position="106"/>
    </location>
</feature>
<feature type="domain" description="DUF4218" evidence="1">
    <location>
        <begin position="43"/>
        <end position="106"/>
    </location>
</feature>
<gene>
    <name evidence="2" type="ORF">SHERM_13050</name>
</gene>
<dbReference type="Proteomes" id="UP001153555">
    <property type="component" value="Unassembled WGS sequence"/>
</dbReference>
<sequence length="106" mass="12262">ISGLKSHDCHILLQRILPVGIRGSLNEEVCEVLAEVGNFFQRLCCRKLKKSELEKMRDDICLILCKLEKIYPPAFFDIMVHLSIHLPNEALIGGPVQFRWMFPIER</sequence>
<reference evidence="2" key="1">
    <citation type="submission" date="2019-12" db="EMBL/GenBank/DDBJ databases">
        <authorList>
            <person name="Scholes J."/>
        </authorList>
    </citation>
    <scope>NUCLEOTIDE SEQUENCE</scope>
</reference>
<dbReference type="EMBL" id="CACSLK010010157">
    <property type="protein sequence ID" value="CAA0812334.1"/>
    <property type="molecule type" value="Genomic_DNA"/>
</dbReference>
<dbReference type="InterPro" id="IPR025452">
    <property type="entry name" value="DUF4218"/>
</dbReference>
<name>A0A9N7MJT9_STRHE</name>
<protein>
    <recommendedName>
        <fullName evidence="1">DUF4218 domain-containing protein</fullName>
    </recommendedName>
</protein>
<comment type="caution">
    <text evidence="2">The sequence shown here is derived from an EMBL/GenBank/DDBJ whole genome shotgun (WGS) entry which is preliminary data.</text>
</comment>
<dbReference type="PANTHER" id="PTHR48258">
    <property type="entry name" value="DUF4218 DOMAIN-CONTAINING PROTEIN-RELATED"/>
    <property type="match status" value="1"/>
</dbReference>
<dbReference type="Pfam" id="PF13960">
    <property type="entry name" value="DUF4218"/>
    <property type="match status" value="1"/>
</dbReference>
<proteinExistence type="predicted"/>
<dbReference type="AlphaFoldDB" id="A0A9N7MJT9"/>
<dbReference type="OrthoDB" id="1726731at2759"/>
<feature type="non-terminal residue" evidence="2">
    <location>
        <position position="1"/>
    </location>
</feature>
<keyword evidence="3" id="KW-1185">Reference proteome</keyword>
<accession>A0A9N7MJT9</accession>
<evidence type="ECO:0000259" key="1">
    <source>
        <dbReference type="Pfam" id="PF13960"/>
    </source>
</evidence>
<organism evidence="2 3">
    <name type="scientific">Striga hermonthica</name>
    <name type="common">Purple witchweed</name>
    <name type="synonym">Buchnera hermonthica</name>
    <dbReference type="NCBI Taxonomy" id="68872"/>
    <lineage>
        <taxon>Eukaryota</taxon>
        <taxon>Viridiplantae</taxon>
        <taxon>Streptophyta</taxon>
        <taxon>Embryophyta</taxon>
        <taxon>Tracheophyta</taxon>
        <taxon>Spermatophyta</taxon>
        <taxon>Magnoliopsida</taxon>
        <taxon>eudicotyledons</taxon>
        <taxon>Gunneridae</taxon>
        <taxon>Pentapetalae</taxon>
        <taxon>asterids</taxon>
        <taxon>lamiids</taxon>
        <taxon>Lamiales</taxon>
        <taxon>Orobanchaceae</taxon>
        <taxon>Buchnereae</taxon>
        <taxon>Striga</taxon>
    </lineage>
</organism>
<evidence type="ECO:0000313" key="3">
    <source>
        <dbReference type="Proteomes" id="UP001153555"/>
    </source>
</evidence>
<dbReference type="PANTHER" id="PTHR48258:SF6">
    <property type="entry name" value="LEUCINE-RICH REPEAT DOMAIN, L DOMAIN-CONTAINING PROTEIN"/>
    <property type="match status" value="1"/>
</dbReference>
<evidence type="ECO:0000313" key="2">
    <source>
        <dbReference type="EMBL" id="CAA0812334.1"/>
    </source>
</evidence>